<keyword evidence="2" id="KW-1185">Reference proteome</keyword>
<reference evidence="2" key="1">
    <citation type="journal article" date="2016" name="Nat. Biotechnol.">
        <title>Sequencing wild and cultivated cassava and related species reveals extensive interspecific hybridization and genetic diversity.</title>
        <authorList>
            <person name="Bredeson J.V."/>
            <person name="Lyons J.B."/>
            <person name="Prochnik S.E."/>
            <person name="Wu G.A."/>
            <person name="Ha C.M."/>
            <person name="Edsinger-Gonzales E."/>
            <person name="Grimwood J."/>
            <person name="Schmutz J."/>
            <person name="Rabbi I.Y."/>
            <person name="Egesi C."/>
            <person name="Nauluvula P."/>
            <person name="Lebot V."/>
            <person name="Ndunguru J."/>
            <person name="Mkamilo G."/>
            <person name="Bart R.S."/>
            <person name="Setter T.L."/>
            <person name="Gleadow R.M."/>
            <person name="Kulakow P."/>
            <person name="Ferguson M.E."/>
            <person name="Rounsley S."/>
            <person name="Rokhsar D.S."/>
        </authorList>
    </citation>
    <scope>NUCLEOTIDE SEQUENCE [LARGE SCALE GENOMIC DNA]</scope>
    <source>
        <strain evidence="2">cv. AM560-2</strain>
    </source>
</reference>
<evidence type="ECO:0000313" key="2">
    <source>
        <dbReference type="Proteomes" id="UP000091857"/>
    </source>
</evidence>
<sequence>MVSSASSKRGSDYITLILAIALLFLGAPTAYATWYRNLSLAFREEEGENGSKLYQVFLVYYFLQIAFCFYASMNFHGRYITGISTAVDVYLDNNNLMIGIFYLIGSVLFYLELLLSFWVLIRVKAYYSRRQVGLSSVGI</sequence>
<evidence type="ECO:0000313" key="1">
    <source>
        <dbReference type="EMBL" id="KAG8635344.1"/>
    </source>
</evidence>
<dbReference type="Proteomes" id="UP000091857">
    <property type="component" value="Chromosome 16"/>
</dbReference>
<accession>A0ACB7G4X2</accession>
<name>A0ACB7G4X2_MANES</name>
<proteinExistence type="predicted"/>
<comment type="caution">
    <text evidence="1">The sequence shown here is derived from an EMBL/GenBank/DDBJ whole genome shotgun (WGS) entry which is preliminary data.</text>
</comment>
<protein>
    <submittedName>
        <fullName evidence="1">Uncharacterized protein</fullName>
    </submittedName>
</protein>
<organism evidence="1 2">
    <name type="scientific">Manihot esculenta</name>
    <name type="common">Cassava</name>
    <name type="synonym">Jatropha manihot</name>
    <dbReference type="NCBI Taxonomy" id="3983"/>
    <lineage>
        <taxon>Eukaryota</taxon>
        <taxon>Viridiplantae</taxon>
        <taxon>Streptophyta</taxon>
        <taxon>Embryophyta</taxon>
        <taxon>Tracheophyta</taxon>
        <taxon>Spermatophyta</taxon>
        <taxon>Magnoliopsida</taxon>
        <taxon>eudicotyledons</taxon>
        <taxon>Gunneridae</taxon>
        <taxon>Pentapetalae</taxon>
        <taxon>rosids</taxon>
        <taxon>fabids</taxon>
        <taxon>Malpighiales</taxon>
        <taxon>Euphorbiaceae</taxon>
        <taxon>Crotonoideae</taxon>
        <taxon>Manihoteae</taxon>
        <taxon>Manihot</taxon>
    </lineage>
</organism>
<gene>
    <name evidence="1" type="ORF">MANES_16G022901v8</name>
</gene>
<dbReference type="EMBL" id="CM004402">
    <property type="protein sequence ID" value="KAG8635344.1"/>
    <property type="molecule type" value="Genomic_DNA"/>
</dbReference>